<dbReference type="PANTHER" id="PTHR33091">
    <property type="entry name" value="PROTEIN, PUTATIVE, EXPRESSED-RELATED"/>
    <property type="match status" value="1"/>
</dbReference>
<dbReference type="InterPro" id="IPR036354">
    <property type="entry name" value="Prot_inh_pot1_sf"/>
</dbReference>
<keyword evidence="5" id="KW-1185">Reference proteome</keyword>
<comment type="caution">
    <text evidence="4">The sequence shown here is derived from an EMBL/GenBank/DDBJ whole genome shotgun (WGS) entry which is preliminary data.</text>
</comment>
<evidence type="ECO:0000313" key="4">
    <source>
        <dbReference type="EMBL" id="KAH7285682.1"/>
    </source>
</evidence>
<evidence type="ECO:0000256" key="3">
    <source>
        <dbReference type="ARBA" id="ARBA00022900"/>
    </source>
</evidence>
<protein>
    <submittedName>
        <fullName evidence="4">Uncharacterized protein</fullName>
    </submittedName>
</protein>
<dbReference type="GO" id="GO:0004867">
    <property type="term" value="F:serine-type endopeptidase inhibitor activity"/>
    <property type="evidence" value="ECO:0007669"/>
    <property type="project" value="UniProtKB-KW"/>
</dbReference>
<gene>
    <name evidence="4" type="ORF">KP509_33G040800</name>
</gene>
<accession>A0A8T2QNB9</accession>
<evidence type="ECO:0000256" key="1">
    <source>
        <dbReference type="ARBA" id="ARBA00008210"/>
    </source>
</evidence>
<sequence>MESCIKSQGASLRLALIHINFDRLFIPYHVSQHRTKVRMASAGDDKQTLVISGEKGVETGSNADNIFQVNTGPPKSWPQLVGLPGEEAKCKILEKGPELTVVILPEGSGVTKDFRVNRVRIFVDDNGIVTKAPHIG</sequence>
<dbReference type="PROSITE" id="PS00285">
    <property type="entry name" value="POTATO_INHIBITOR"/>
    <property type="match status" value="1"/>
</dbReference>
<reference evidence="4" key="1">
    <citation type="submission" date="2021-08" db="EMBL/GenBank/DDBJ databases">
        <title>WGS assembly of Ceratopteris richardii.</title>
        <authorList>
            <person name="Marchant D.B."/>
            <person name="Chen G."/>
            <person name="Jenkins J."/>
            <person name="Shu S."/>
            <person name="Leebens-Mack J."/>
            <person name="Grimwood J."/>
            <person name="Schmutz J."/>
            <person name="Soltis P."/>
            <person name="Soltis D."/>
            <person name="Chen Z.-H."/>
        </authorList>
    </citation>
    <scope>NUCLEOTIDE SEQUENCE</scope>
    <source>
        <strain evidence="4">Whitten #5841</strain>
        <tissue evidence="4">Leaf</tissue>
    </source>
</reference>
<dbReference type="EMBL" id="CM035438">
    <property type="protein sequence ID" value="KAH7285682.1"/>
    <property type="molecule type" value="Genomic_DNA"/>
</dbReference>
<keyword evidence="2" id="KW-0646">Protease inhibitor</keyword>
<dbReference type="Proteomes" id="UP000825935">
    <property type="component" value="Chromosome 33"/>
</dbReference>
<evidence type="ECO:0000256" key="2">
    <source>
        <dbReference type="ARBA" id="ARBA00022690"/>
    </source>
</evidence>
<dbReference type="OrthoDB" id="10013825at2759"/>
<dbReference type="InterPro" id="IPR000864">
    <property type="entry name" value="Prot_inh_pot1"/>
</dbReference>
<name>A0A8T2QNB9_CERRI</name>
<dbReference type="GO" id="GO:0009611">
    <property type="term" value="P:response to wounding"/>
    <property type="evidence" value="ECO:0007669"/>
    <property type="project" value="InterPro"/>
</dbReference>
<dbReference type="OMA" id="ALIHINF"/>
<dbReference type="Gene3D" id="3.30.10.10">
    <property type="entry name" value="Trypsin Inhibitor V, subunit A"/>
    <property type="match status" value="1"/>
</dbReference>
<organism evidence="4 5">
    <name type="scientific">Ceratopteris richardii</name>
    <name type="common">Triangle waterfern</name>
    <dbReference type="NCBI Taxonomy" id="49495"/>
    <lineage>
        <taxon>Eukaryota</taxon>
        <taxon>Viridiplantae</taxon>
        <taxon>Streptophyta</taxon>
        <taxon>Embryophyta</taxon>
        <taxon>Tracheophyta</taxon>
        <taxon>Polypodiopsida</taxon>
        <taxon>Polypodiidae</taxon>
        <taxon>Polypodiales</taxon>
        <taxon>Pteridineae</taxon>
        <taxon>Pteridaceae</taxon>
        <taxon>Parkerioideae</taxon>
        <taxon>Ceratopteris</taxon>
    </lineage>
</organism>
<dbReference type="PRINTS" id="PR00292">
    <property type="entry name" value="POTATOINHBTR"/>
</dbReference>
<keyword evidence="3" id="KW-0722">Serine protease inhibitor</keyword>
<dbReference type="Pfam" id="PF00280">
    <property type="entry name" value="potato_inhibit"/>
    <property type="match status" value="1"/>
</dbReference>
<comment type="similarity">
    <text evidence="1">Belongs to the protease inhibitor I13 (potato type I serine protease inhibitor) family.</text>
</comment>
<proteinExistence type="inferred from homology"/>
<dbReference type="AlphaFoldDB" id="A0A8T2QNB9"/>
<dbReference type="SUPFAM" id="SSF54654">
    <property type="entry name" value="CI-2 family of serine protease inhibitors"/>
    <property type="match status" value="1"/>
</dbReference>
<dbReference type="PANTHER" id="PTHR33091:SF29">
    <property type="entry name" value="SUBTILISIN INHIBITOR 1"/>
    <property type="match status" value="1"/>
</dbReference>
<evidence type="ECO:0000313" key="5">
    <source>
        <dbReference type="Proteomes" id="UP000825935"/>
    </source>
</evidence>